<dbReference type="Pfam" id="PF00069">
    <property type="entry name" value="Pkinase"/>
    <property type="match status" value="1"/>
</dbReference>
<feature type="compositionally biased region" description="Pro residues" evidence="5">
    <location>
        <begin position="342"/>
        <end position="370"/>
    </location>
</feature>
<dbReference type="GO" id="GO:0005524">
    <property type="term" value="F:ATP binding"/>
    <property type="evidence" value="ECO:0007669"/>
    <property type="project" value="UniProtKB-KW"/>
</dbReference>
<evidence type="ECO:0000259" key="7">
    <source>
        <dbReference type="PROSITE" id="PS50011"/>
    </source>
</evidence>
<keyword evidence="4" id="KW-0067">ATP-binding</keyword>
<keyword evidence="6" id="KW-0472">Membrane</keyword>
<keyword evidence="6" id="KW-1133">Transmembrane helix</keyword>
<dbReference type="RefSeq" id="WP_182843282.1">
    <property type="nucleotide sequence ID" value="NZ_BAAALP010000039.1"/>
</dbReference>
<dbReference type="Gene3D" id="3.30.200.20">
    <property type="entry name" value="Phosphorylase Kinase, domain 1"/>
    <property type="match status" value="1"/>
</dbReference>
<dbReference type="SUPFAM" id="SSF56112">
    <property type="entry name" value="Protein kinase-like (PK-like)"/>
    <property type="match status" value="1"/>
</dbReference>
<feature type="region of interest" description="Disordered" evidence="5">
    <location>
        <begin position="424"/>
        <end position="453"/>
    </location>
</feature>
<keyword evidence="8" id="KW-0723">Serine/threonine-protein kinase</keyword>
<evidence type="ECO:0000313" key="9">
    <source>
        <dbReference type="Proteomes" id="UP000572680"/>
    </source>
</evidence>
<feature type="region of interest" description="Disordered" evidence="5">
    <location>
        <begin position="303"/>
        <end position="386"/>
    </location>
</feature>
<name>A0A7W3QKT4_ACTNM</name>
<dbReference type="PANTHER" id="PTHR43289">
    <property type="entry name" value="MITOGEN-ACTIVATED PROTEIN KINASE KINASE KINASE 20-RELATED"/>
    <property type="match status" value="1"/>
</dbReference>
<evidence type="ECO:0000256" key="6">
    <source>
        <dbReference type="SAM" id="Phobius"/>
    </source>
</evidence>
<evidence type="ECO:0000256" key="1">
    <source>
        <dbReference type="ARBA" id="ARBA00022679"/>
    </source>
</evidence>
<evidence type="ECO:0000256" key="4">
    <source>
        <dbReference type="ARBA" id="ARBA00022840"/>
    </source>
</evidence>
<evidence type="ECO:0000256" key="5">
    <source>
        <dbReference type="SAM" id="MobiDB-lite"/>
    </source>
</evidence>
<dbReference type="Proteomes" id="UP000572680">
    <property type="component" value="Unassembled WGS sequence"/>
</dbReference>
<dbReference type="PROSITE" id="PS00108">
    <property type="entry name" value="PROTEIN_KINASE_ST"/>
    <property type="match status" value="1"/>
</dbReference>
<keyword evidence="3 8" id="KW-0418">Kinase</keyword>
<reference evidence="8 9" key="1">
    <citation type="submission" date="2020-08" db="EMBL/GenBank/DDBJ databases">
        <title>Genomic Encyclopedia of Type Strains, Phase IV (KMG-IV): sequencing the most valuable type-strain genomes for metagenomic binning, comparative biology and taxonomic classification.</title>
        <authorList>
            <person name="Goeker M."/>
        </authorList>
    </citation>
    <scope>NUCLEOTIDE SEQUENCE [LARGE SCALE GENOMIC DNA]</scope>
    <source>
        <strain evidence="8 9">DSM 44197</strain>
    </source>
</reference>
<dbReference type="SMART" id="SM00220">
    <property type="entry name" value="S_TKc"/>
    <property type="match status" value="1"/>
</dbReference>
<dbReference type="EMBL" id="JACJIA010000003">
    <property type="protein sequence ID" value="MBA8950864.1"/>
    <property type="molecule type" value="Genomic_DNA"/>
</dbReference>
<evidence type="ECO:0000313" key="8">
    <source>
        <dbReference type="EMBL" id="MBA8950864.1"/>
    </source>
</evidence>
<dbReference type="PROSITE" id="PS50011">
    <property type="entry name" value="PROTEIN_KINASE_DOM"/>
    <property type="match status" value="1"/>
</dbReference>
<evidence type="ECO:0000256" key="3">
    <source>
        <dbReference type="ARBA" id="ARBA00022777"/>
    </source>
</evidence>
<comment type="caution">
    <text evidence="8">The sequence shown here is derived from an EMBL/GenBank/DDBJ whole genome shotgun (WGS) entry which is preliminary data.</text>
</comment>
<dbReference type="InterPro" id="IPR011009">
    <property type="entry name" value="Kinase-like_dom_sf"/>
</dbReference>
<keyword evidence="2" id="KW-0547">Nucleotide-binding</keyword>
<sequence length="453" mass="47744">MAVAALRRDDPVRLGDYHLLGRLGEGGQGTVYLGRRGDAGEQAAVKLLGAQAAESETARMRFMREFEVAMQVDDFCTARVLDVGMQDGRPFIVSEYVPGPSLYRQVTEHGPLTGGELQRVAIGMATALVAIHQRGIVHRDLKPQNVLLGPSGARVIDFGIARALDVSTQTTRMIGTPLYMAPEQVRAESAAPPIDVFAWATTVVFAATGAPPFGADSLPAVINRILNDEPDLGDLTGRLREIAALCLAKDPERRPDAAQVLLWLLGKDLAPPRPPAAAPASAELQAIPREVLVEGRKLAELRRSDAATRSTGGTATDPADLSFGERGRTSPAGGRADWGGAPTPPPQMPQTPLPPHTPPPAGGYPMAPRPPHGEATWPPPAPRARKGSGLRWVIAASVVAVLLAGALALLLLLPRLLASDGNGGGYETRSPQPTHTVTSSPYGGQGDGYGTHY</sequence>
<feature type="domain" description="Protein kinase" evidence="7">
    <location>
        <begin position="17"/>
        <end position="264"/>
    </location>
</feature>
<dbReference type="GO" id="GO:0004674">
    <property type="term" value="F:protein serine/threonine kinase activity"/>
    <property type="evidence" value="ECO:0007669"/>
    <property type="project" value="UniProtKB-KW"/>
</dbReference>
<dbReference type="CDD" id="cd14014">
    <property type="entry name" value="STKc_PknB_like"/>
    <property type="match status" value="1"/>
</dbReference>
<protein>
    <submittedName>
        <fullName evidence="8">Serine/threonine protein kinase</fullName>
    </submittedName>
</protein>
<dbReference type="InterPro" id="IPR008271">
    <property type="entry name" value="Ser/Thr_kinase_AS"/>
</dbReference>
<dbReference type="AlphaFoldDB" id="A0A7W3QKT4"/>
<dbReference type="Gene3D" id="1.10.510.10">
    <property type="entry name" value="Transferase(Phosphotransferase) domain 1"/>
    <property type="match status" value="1"/>
</dbReference>
<dbReference type="InterPro" id="IPR000719">
    <property type="entry name" value="Prot_kinase_dom"/>
</dbReference>
<proteinExistence type="predicted"/>
<gene>
    <name evidence="8" type="ORF">HNR61_002495</name>
</gene>
<accession>A0A7W3QKT4</accession>
<feature type="compositionally biased region" description="Gly residues" evidence="5">
    <location>
        <begin position="443"/>
        <end position="453"/>
    </location>
</feature>
<keyword evidence="1" id="KW-0808">Transferase</keyword>
<keyword evidence="6" id="KW-0812">Transmembrane</keyword>
<keyword evidence="9" id="KW-1185">Reference proteome</keyword>
<evidence type="ECO:0000256" key="2">
    <source>
        <dbReference type="ARBA" id="ARBA00022741"/>
    </source>
</evidence>
<organism evidence="8 9">
    <name type="scientific">Actinomadura namibiensis</name>
    <dbReference type="NCBI Taxonomy" id="182080"/>
    <lineage>
        <taxon>Bacteria</taxon>
        <taxon>Bacillati</taxon>
        <taxon>Actinomycetota</taxon>
        <taxon>Actinomycetes</taxon>
        <taxon>Streptosporangiales</taxon>
        <taxon>Thermomonosporaceae</taxon>
        <taxon>Actinomadura</taxon>
    </lineage>
</organism>
<dbReference type="PANTHER" id="PTHR43289:SF34">
    <property type="entry name" value="SERINE_THREONINE-PROTEIN KINASE YBDM-RELATED"/>
    <property type="match status" value="1"/>
</dbReference>
<feature type="transmembrane region" description="Helical" evidence="6">
    <location>
        <begin position="392"/>
        <end position="413"/>
    </location>
</feature>
<feature type="compositionally biased region" description="Polar residues" evidence="5">
    <location>
        <begin position="429"/>
        <end position="442"/>
    </location>
</feature>